<sequence length="162" mass="19085">MIYIILTFFFLVRNKERCFGPLSWIKAFLHTLYLTAKFVSPLNEIPAQIFSFSSYFEVIGTLAGYLSGYLDGRLAYRRRENEFFQNGDFKTLIYEKLRKIPKQLCLSKPRENFFTNREASLWNELPDTVVSAKSTNAFKDKFDKFSSQQLVANYTTITRFKF</sequence>
<comment type="caution">
    <text evidence="1">The sequence shown here is derived from an EMBL/GenBank/DDBJ whole genome shotgun (WGS) entry which is preliminary data.</text>
</comment>
<dbReference type="Proteomes" id="UP000276133">
    <property type="component" value="Unassembled WGS sequence"/>
</dbReference>
<protein>
    <submittedName>
        <fullName evidence="1">Uncharacterized protein</fullName>
    </submittedName>
</protein>
<evidence type="ECO:0000313" key="2">
    <source>
        <dbReference type="Proteomes" id="UP000276133"/>
    </source>
</evidence>
<gene>
    <name evidence="1" type="ORF">BpHYR1_022091</name>
</gene>
<proteinExistence type="predicted"/>
<organism evidence="1 2">
    <name type="scientific">Brachionus plicatilis</name>
    <name type="common">Marine rotifer</name>
    <name type="synonym">Brachionus muelleri</name>
    <dbReference type="NCBI Taxonomy" id="10195"/>
    <lineage>
        <taxon>Eukaryota</taxon>
        <taxon>Metazoa</taxon>
        <taxon>Spiralia</taxon>
        <taxon>Gnathifera</taxon>
        <taxon>Rotifera</taxon>
        <taxon>Eurotatoria</taxon>
        <taxon>Monogononta</taxon>
        <taxon>Pseudotrocha</taxon>
        <taxon>Ploima</taxon>
        <taxon>Brachionidae</taxon>
        <taxon>Brachionus</taxon>
    </lineage>
</organism>
<dbReference type="EMBL" id="REGN01000719">
    <property type="protein sequence ID" value="RNA39665.1"/>
    <property type="molecule type" value="Genomic_DNA"/>
</dbReference>
<name>A0A3M7SVG6_BRAPC</name>
<dbReference type="AlphaFoldDB" id="A0A3M7SVG6"/>
<evidence type="ECO:0000313" key="1">
    <source>
        <dbReference type="EMBL" id="RNA39665.1"/>
    </source>
</evidence>
<accession>A0A3M7SVG6</accession>
<reference evidence="1 2" key="1">
    <citation type="journal article" date="2018" name="Sci. Rep.">
        <title>Genomic signatures of local adaptation to the degree of environmental predictability in rotifers.</title>
        <authorList>
            <person name="Franch-Gras L."/>
            <person name="Hahn C."/>
            <person name="Garcia-Roger E.M."/>
            <person name="Carmona M.J."/>
            <person name="Serra M."/>
            <person name="Gomez A."/>
        </authorList>
    </citation>
    <scope>NUCLEOTIDE SEQUENCE [LARGE SCALE GENOMIC DNA]</scope>
    <source>
        <strain evidence="1">HYR1</strain>
    </source>
</reference>
<keyword evidence="2" id="KW-1185">Reference proteome</keyword>